<dbReference type="InterPro" id="IPR013655">
    <property type="entry name" value="PAS_fold_3"/>
</dbReference>
<dbReference type="InterPro" id="IPR035965">
    <property type="entry name" value="PAS-like_dom_sf"/>
</dbReference>
<dbReference type="PROSITE" id="PS50113">
    <property type="entry name" value="PAC"/>
    <property type="match status" value="2"/>
</dbReference>
<dbReference type="Gene3D" id="2.10.70.100">
    <property type="match status" value="1"/>
</dbReference>
<evidence type="ECO:0000313" key="6">
    <source>
        <dbReference type="EMBL" id="QID19585.1"/>
    </source>
</evidence>
<dbReference type="InterPro" id="IPR013767">
    <property type="entry name" value="PAS_fold"/>
</dbReference>
<evidence type="ECO:0000313" key="7">
    <source>
        <dbReference type="Proteomes" id="UP000501991"/>
    </source>
</evidence>
<dbReference type="RefSeq" id="WP_173768340.1">
    <property type="nucleotide sequence ID" value="NZ_CP048836.1"/>
</dbReference>
<gene>
    <name evidence="6" type="ORF">G3580_19365</name>
</gene>
<name>A0A6C1B9Q4_9RHOO</name>
<dbReference type="InterPro" id="IPR029787">
    <property type="entry name" value="Nucleotide_cyclase"/>
</dbReference>
<dbReference type="InterPro" id="IPR043128">
    <property type="entry name" value="Rev_trsase/Diguanyl_cyclase"/>
</dbReference>
<dbReference type="EMBL" id="CP048836">
    <property type="protein sequence ID" value="QID19585.1"/>
    <property type="molecule type" value="Genomic_DNA"/>
</dbReference>
<feature type="domain" description="PAS" evidence="2">
    <location>
        <begin position="421"/>
        <end position="474"/>
    </location>
</feature>
<keyword evidence="7" id="KW-1185">Reference proteome</keyword>
<dbReference type="SMART" id="SM00091">
    <property type="entry name" value="PAS"/>
    <property type="match status" value="5"/>
</dbReference>
<dbReference type="InterPro" id="IPR052155">
    <property type="entry name" value="Biofilm_reg_signaling"/>
</dbReference>
<dbReference type="InterPro" id="IPR035919">
    <property type="entry name" value="EAL_sf"/>
</dbReference>
<dbReference type="SUPFAM" id="SSF55073">
    <property type="entry name" value="Nucleotide cyclase"/>
    <property type="match status" value="1"/>
</dbReference>
<dbReference type="InterPro" id="IPR001633">
    <property type="entry name" value="EAL_dom"/>
</dbReference>
<dbReference type="Gene3D" id="3.30.450.20">
    <property type="entry name" value="PAS domain"/>
    <property type="match status" value="5"/>
</dbReference>
<evidence type="ECO:0000259" key="2">
    <source>
        <dbReference type="PROSITE" id="PS50112"/>
    </source>
</evidence>
<dbReference type="Pfam" id="PF00563">
    <property type="entry name" value="EAL"/>
    <property type="match status" value="1"/>
</dbReference>
<dbReference type="SMART" id="SM00086">
    <property type="entry name" value="PAC"/>
    <property type="match status" value="4"/>
</dbReference>
<feature type="domain" description="PAS" evidence="2">
    <location>
        <begin position="282"/>
        <end position="353"/>
    </location>
</feature>
<dbReference type="SUPFAM" id="SSF55785">
    <property type="entry name" value="PYP-like sensor domain (PAS domain)"/>
    <property type="match status" value="5"/>
</dbReference>
<dbReference type="PROSITE" id="PS50887">
    <property type="entry name" value="GGDEF"/>
    <property type="match status" value="1"/>
</dbReference>
<organism evidence="6 7">
    <name type="scientific">Nitrogeniibacter mangrovi</name>
    <dbReference type="NCBI Taxonomy" id="2016596"/>
    <lineage>
        <taxon>Bacteria</taxon>
        <taxon>Pseudomonadati</taxon>
        <taxon>Pseudomonadota</taxon>
        <taxon>Betaproteobacteria</taxon>
        <taxon>Rhodocyclales</taxon>
        <taxon>Zoogloeaceae</taxon>
        <taxon>Nitrogeniibacter</taxon>
    </lineage>
</organism>
<evidence type="ECO:0000259" key="5">
    <source>
        <dbReference type="PROSITE" id="PS50887"/>
    </source>
</evidence>
<proteinExistence type="predicted"/>
<dbReference type="Pfam" id="PF00989">
    <property type="entry name" value="PAS"/>
    <property type="match status" value="1"/>
</dbReference>
<dbReference type="Pfam" id="PF08448">
    <property type="entry name" value="PAS_4"/>
    <property type="match status" value="1"/>
</dbReference>
<dbReference type="CDD" id="cd01949">
    <property type="entry name" value="GGDEF"/>
    <property type="match status" value="1"/>
</dbReference>
<feature type="region of interest" description="Disordered" evidence="1">
    <location>
        <begin position="1"/>
        <end position="34"/>
    </location>
</feature>
<evidence type="ECO:0000259" key="4">
    <source>
        <dbReference type="PROSITE" id="PS50883"/>
    </source>
</evidence>
<dbReference type="InterPro" id="IPR000160">
    <property type="entry name" value="GGDEF_dom"/>
</dbReference>
<sequence>MFAAPARRPTVPSTMTLPPDPSGHHPAPEPAGSPDAPALWVVDLATLRFIDVDTAAVARFGYRRDDFLATTLEALTARADIPLLQAHLAQLADTGEACGRWRVRTHGGTELEVECRAHVTQLGDGAVAISTVWNRTAPPQGSLGGDPQRQLDERLEKTAASVPGLICSFRLHPDGHASMPLASAAIEDLYGLRAEEVAEDAAPLFALIHPDDLPQVNASVAESARTMQPWHDCFRLRHPRKGERWFEGHSLPVHEPDGGILWHGYIQDITERRRVETALRESEAYCRLLLTHAPDGIFIVDADGRHVVDANTAACRMLGLSRAALLTRTTADLVVADDIPRIGAEVERIKGGGVSTSLWHLRRADGSVFEGEATCTMLPDGRLHAVLRDISERRQVEAALRESESRLGQAQSIAHLGDWHLDLARDVLTWSDEAYRIFGIAPGTPLTLAAFIDRVHPDDRARLLAAWDNAVTHGTAYDLAHRIVVDGRIKWVRERAEVRLDADGRAEVGFGIVQDITEMKQAEEQLRIAAVAFEARDGMMVTDARGVILRVNLAFTEITGYHADEAIGQTPAILHSGRHGADFYRTLWEAIRHEGHWQGEIWNRRKDGSVYPEWLAISAIRDDAGTVTHYLGMFSDISDPRETQRKLVELAYYDALTGLPNRRLLTDRLERVVAGARPDGQFSAVLLADLDQFKTLNDTRGHDLGDQLLVEVAQRLRRALRKTDTAARFSGDEFVILLQELGSDEFVAASRAEAMAAQIHAAIAEPLALNGIACHTTLSVGITLFRDQDNAVETLLRQADLALNQAKDAGRDTHRFYNPAMQAAMEQRAALEDGLRRALAQDELRVHYQPQVDEHGVLMGAEALLRWQPPDRPMVSPGAFIPVAEATGLIVPIGHWVLDTVCARLSEWARHPTLGRLQVAVNISARQFRQPDFVDQVRETIGRHGIDATRLKFELTESVVLDDVDQVIHTMGALKALGLAFSIDDFGTGYSSLAYLKRLPLDQLKIDQGFVFGIPDDADDCAIARAVIALGHSLRLQVIAEGVETPAQRAFLARHGCLAYQGYLFGAPGPAEALEALAYAG</sequence>
<dbReference type="SMART" id="SM00267">
    <property type="entry name" value="GGDEF"/>
    <property type="match status" value="1"/>
</dbReference>
<dbReference type="SUPFAM" id="SSF141868">
    <property type="entry name" value="EAL domain-like"/>
    <property type="match status" value="1"/>
</dbReference>
<dbReference type="InterPro" id="IPR001610">
    <property type="entry name" value="PAC"/>
</dbReference>
<dbReference type="Proteomes" id="UP000501991">
    <property type="component" value="Chromosome"/>
</dbReference>
<dbReference type="Gene3D" id="3.20.20.450">
    <property type="entry name" value="EAL domain"/>
    <property type="match status" value="1"/>
</dbReference>
<feature type="domain" description="PAS" evidence="2">
    <location>
        <begin position="524"/>
        <end position="570"/>
    </location>
</feature>
<dbReference type="Gene3D" id="3.30.70.270">
    <property type="match status" value="1"/>
</dbReference>
<dbReference type="NCBIfam" id="TIGR00229">
    <property type="entry name" value="sensory_box"/>
    <property type="match status" value="4"/>
</dbReference>
<dbReference type="Pfam" id="PF08447">
    <property type="entry name" value="PAS_3"/>
    <property type="match status" value="2"/>
</dbReference>
<dbReference type="PROSITE" id="PS50112">
    <property type="entry name" value="PAS"/>
    <property type="match status" value="4"/>
</dbReference>
<dbReference type="Pfam" id="PF00990">
    <property type="entry name" value="GGDEF"/>
    <property type="match status" value="1"/>
</dbReference>
<evidence type="ECO:0000256" key="1">
    <source>
        <dbReference type="SAM" id="MobiDB-lite"/>
    </source>
</evidence>
<dbReference type="InterPro" id="IPR013656">
    <property type="entry name" value="PAS_4"/>
</dbReference>
<accession>A0A6C1B9Q4</accession>
<feature type="domain" description="PAC" evidence="3">
    <location>
        <begin position="473"/>
        <end position="528"/>
    </location>
</feature>
<dbReference type="KEGG" id="azq:G3580_19365"/>
<dbReference type="PANTHER" id="PTHR44757">
    <property type="entry name" value="DIGUANYLATE CYCLASE DGCP"/>
    <property type="match status" value="1"/>
</dbReference>
<protein>
    <submittedName>
        <fullName evidence="6">EAL domain-containing protein</fullName>
    </submittedName>
</protein>
<feature type="domain" description="GGDEF" evidence="5">
    <location>
        <begin position="681"/>
        <end position="819"/>
    </location>
</feature>
<evidence type="ECO:0000259" key="3">
    <source>
        <dbReference type="PROSITE" id="PS50113"/>
    </source>
</evidence>
<dbReference type="CDD" id="cd01948">
    <property type="entry name" value="EAL"/>
    <property type="match status" value="1"/>
</dbReference>
<dbReference type="AlphaFoldDB" id="A0A6C1B9Q4"/>
<dbReference type="PROSITE" id="PS50883">
    <property type="entry name" value="EAL"/>
    <property type="match status" value="1"/>
</dbReference>
<feature type="domain" description="EAL" evidence="4">
    <location>
        <begin position="828"/>
        <end position="1081"/>
    </location>
</feature>
<dbReference type="SMART" id="SM00052">
    <property type="entry name" value="EAL"/>
    <property type="match status" value="1"/>
</dbReference>
<reference evidence="6 7" key="1">
    <citation type="submission" date="2020-02" db="EMBL/GenBank/DDBJ databases">
        <title>Nitrogenibacter mangrovi gen. nov., sp. nov. isolated from mangrove sediment, a denitrifying betaproteobacterium.</title>
        <authorList>
            <person name="Liao H."/>
            <person name="Tian Y."/>
        </authorList>
    </citation>
    <scope>NUCLEOTIDE SEQUENCE [LARGE SCALE GENOMIC DNA]</scope>
    <source>
        <strain evidence="6 7">M9-3-2</strain>
    </source>
</reference>
<feature type="domain" description="PAS" evidence="2">
    <location>
        <begin position="169"/>
        <end position="227"/>
    </location>
</feature>
<dbReference type="CDD" id="cd00130">
    <property type="entry name" value="PAS"/>
    <property type="match status" value="4"/>
</dbReference>
<feature type="domain" description="PAC" evidence="3">
    <location>
        <begin position="597"/>
        <end position="649"/>
    </location>
</feature>
<dbReference type="InterPro" id="IPR000014">
    <property type="entry name" value="PAS"/>
</dbReference>
<dbReference type="NCBIfam" id="TIGR00254">
    <property type="entry name" value="GGDEF"/>
    <property type="match status" value="1"/>
</dbReference>
<dbReference type="PANTHER" id="PTHR44757:SF2">
    <property type="entry name" value="BIOFILM ARCHITECTURE MAINTENANCE PROTEIN MBAA"/>
    <property type="match status" value="1"/>
</dbReference>
<dbReference type="InterPro" id="IPR000700">
    <property type="entry name" value="PAS-assoc_C"/>
</dbReference>